<comment type="caution">
    <text evidence="1">The sequence shown here is derived from an EMBL/GenBank/DDBJ whole genome shotgun (WGS) entry which is preliminary data.</text>
</comment>
<protein>
    <submittedName>
        <fullName evidence="1">Uncharacterized protein</fullName>
    </submittedName>
</protein>
<dbReference type="Proteomes" id="UP000054858">
    <property type="component" value="Unassembled WGS sequence"/>
</dbReference>
<evidence type="ECO:0000313" key="2">
    <source>
        <dbReference type="Proteomes" id="UP000054858"/>
    </source>
</evidence>
<sequence length="75" mass="8222">MALLAGTAFAEGDSAEARPATTIIMLETDSGTTIKAVVPKEEADKLNNVKPGEQVKLYNQELREPEEEDEDIEME</sequence>
<dbReference type="PATRIC" id="fig|29423.5.peg.2182"/>
<dbReference type="AlphaFoldDB" id="A0A0W0WXB4"/>
<proteinExistence type="predicted"/>
<dbReference type="RefSeq" id="WP_025386182.1">
    <property type="nucleotide sequence ID" value="NZ_LCUA01000001.1"/>
</dbReference>
<organism evidence="1 2">
    <name type="scientific">Legionella oakridgensis</name>
    <dbReference type="NCBI Taxonomy" id="29423"/>
    <lineage>
        <taxon>Bacteria</taxon>
        <taxon>Pseudomonadati</taxon>
        <taxon>Pseudomonadota</taxon>
        <taxon>Gammaproteobacteria</taxon>
        <taxon>Legionellales</taxon>
        <taxon>Legionellaceae</taxon>
        <taxon>Legionella</taxon>
    </lineage>
</organism>
<accession>A0A0W0WXB4</accession>
<dbReference type="EMBL" id="LNYP01000031">
    <property type="protein sequence ID" value="KTD36944.1"/>
    <property type="molecule type" value="Genomic_DNA"/>
</dbReference>
<name>A0A0W0WXB4_9GAMM</name>
<reference evidence="1 2" key="1">
    <citation type="submission" date="2015-11" db="EMBL/GenBank/DDBJ databases">
        <title>Genomic analysis of 38 Legionella species identifies large and diverse effector repertoires.</title>
        <authorList>
            <person name="Burstein D."/>
            <person name="Amaro F."/>
            <person name="Zusman T."/>
            <person name="Lifshitz Z."/>
            <person name="Cohen O."/>
            <person name="Gilbert J.A."/>
            <person name="Pupko T."/>
            <person name="Shuman H.A."/>
            <person name="Segal G."/>
        </authorList>
    </citation>
    <scope>NUCLEOTIDE SEQUENCE [LARGE SCALE GENOMIC DNA]</scope>
    <source>
        <strain evidence="1 2">Oak Ridge-10</strain>
    </source>
</reference>
<evidence type="ECO:0000313" key="1">
    <source>
        <dbReference type="EMBL" id="KTD36944.1"/>
    </source>
</evidence>
<gene>
    <name evidence="1" type="ORF">Loak_2080</name>
</gene>